<dbReference type="OrthoDB" id="9795405at2"/>
<dbReference type="Gene3D" id="3.30.300.20">
    <property type="match status" value="1"/>
</dbReference>
<keyword evidence="2" id="KW-1185">Reference proteome</keyword>
<proteinExistence type="predicted"/>
<organism evidence="1 2">
    <name type="scientific">Billgrantia montanilacus</name>
    <dbReference type="NCBI Taxonomy" id="2282305"/>
    <lineage>
        <taxon>Bacteria</taxon>
        <taxon>Pseudomonadati</taxon>
        <taxon>Pseudomonadota</taxon>
        <taxon>Gammaproteobacteria</taxon>
        <taxon>Oceanospirillales</taxon>
        <taxon>Halomonadaceae</taxon>
        <taxon>Billgrantia</taxon>
    </lineage>
</organism>
<dbReference type="InterPro" id="IPR003718">
    <property type="entry name" value="OsmC/Ohr_fam"/>
</dbReference>
<name>A0A368TUN0_9GAMM</name>
<reference evidence="1 2" key="1">
    <citation type="submission" date="2018-07" db="EMBL/GenBank/DDBJ databases">
        <title>Halomonas montanilacus sp. nov., isolated from Lake Pengyan on Tibetan Plateau.</title>
        <authorList>
            <person name="Lu H."/>
            <person name="Xing P."/>
            <person name="Wu Q."/>
        </authorList>
    </citation>
    <scope>NUCLEOTIDE SEQUENCE [LARGE SCALE GENOMIC DNA]</scope>
    <source>
        <strain evidence="1 2">PYC7W</strain>
    </source>
</reference>
<dbReference type="EMBL" id="QPII01000012">
    <property type="protein sequence ID" value="RCV87967.1"/>
    <property type="molecule type" value="Genomic_DNA"/>
</dbReference>
<dbReference type="InterPro" id="IPR015946">
    <property type="entry name" value="KH_dom-like_a/b"/>
</dbReference>
<comment type="caution">
    <text evidence="1">The sequence shown here is derived from an EMBL/GenBank/DDBJ whole genome shotgun (WGS) entry which is preliminary data.</text>
</comment>
<dbReference type="Pfam" id="PF02566">
    <property type="entry name" value="OsmC"/>
    <property type="match status" value="1"/>
</dbReference>
<dbReference type="InterPro" id="IPR036102">
    <property type="entry name" value="OsmC/Ohrsf"/>
</dbReference>
<dbReference type="Proteomes" id="UP000252405">
    <property type="component" value="Unassembled WGS sequence"/>
</dbReference>
<dbReference type="RefSeq" id="WP_114479813.1">
    <property type="nucleotide sequence ID" value="NZ_QPII01000012.1"/>
</dbReference>
<dbReference type="InterPro" id="IPR052707">
    <property type="entry name" value="OsmC_Ohr_Peroxiredoxin"/>
</dbReference>
<protein>
    <submittedName>
        <fullName evidence="1">OsmC family peroxiredoxin</fullName>
    </submittedName>
</protein>
<evidence type="ECO:0000313" key="1">
    <source>
        <dbReference type="EMBL" id="RCV87967.1"/>
    </source>
</evidence>
<sequence>MSAHQSAIRWQRNPHEADVQTYSRNHQVTLNGGQQVNVSASVEFKGDSSCADPEQMLVSAVSSCHMLFFLAIADYQGYLVESYEDDPVGHLESNDRKGMEITRIELSPRIAFGGDKVPDQKVISRIHASAHRSCFIRNSITAEVTINDVEAAISGGSHL</sequence>
<accession>A0A368TUN0</accession>
<evidence type="ECO:0000313" key="2">
    <source>
        <dbReference type="Proteomes" id="UP000252405"/>
    </source>
</evidence>
<gene>
    <name evidence="1" type="ORF">DU505_15055</name>
</gene>
<dbReference type="AlphaFoldDB" id="A0A368TUN0"/>
<dbReference type="PANTHER" id="PTHR42830:SF2">
    <property type="entry name" value="OSMC_OHR FAMILY PROTEIN"/>
    <property type="match status" value="1"/>
</dbReference>
<dbReference type="PANTHER" id="PTHR42830">
    <property type="entry name" value="OSMOTICALLY INDUCIBLE FAMILY PROTEIN"/>
    <property type="match status" value="1"/>
</dbReference>
<dbReference type="SUPFAM" id="SSF82784">
    <property type="entry name" value="OsmC-like"/>
    <property type="match status" value="1"/>
</dbReference>